<dbReference type="AlphaFoldDB" id="A0A381Z3H9"/>
<dbReference type="SUPFAM" id="SSF52833">
    <property type="entry name" value="Thioredoxin-like"/>
    <property type="match status" value="1"/>
</dbReference>
<evidence type="ECO:0008006" key="2">
    <source>
        <dbReference type="Google" id="ProtNLM"/>
    </source>
</evidence>
<gene>
    <name evidence="1" type="ORF">METZ01_LOCUS136614</name>
</gene>
<dbReference type="PANTHER" id="PTHR31902">
    <property type="entry name" value="ACTIN PATCHES DISTAL PROTEIN 1"/>
    <property type="match status" value="1"/>
</dbReference>
<dbReference type="CDD" id="cd02980">
    <property type="entry name" value="TRX_Fd_family"/>
    <property type="match status" value="1"/>
</dbReference>
<dbReference type="Pfam" id="PF01257">
    <property type="entry name" value="2Fe-2S_thioredx"/>
    <property type="match status" value="1"/>
</dbReference>
<dbReference type="PANTHER" id="PTHR31902:SF10">
    <property type="entry name" value="SUCRASE_FERREDOXIN-LIKE FAMILY PROTEIN"/>
    <property type="match status" value="1"/>
</dbReference>
<evidence type="ECO:0000313" key="1">
    <source>
        <dbReference type="EMBL" id="SVA83760.1"/>
    </source>
</evidence>
<organism evidence="1">
    <name type="scientific">marine metagenome</name>
    <dbReference type="NCBI Taxonomy" id="408172"/>
    <lineage>
        <taxon>unclassified sequences</taxon>
        <taxon>metagenomes</taxon>
        <taxon>ecological metagenomes</taxon>
    </lineage>
</organism>
<dbReference type="Gene3D" id="3.40.30.10">
    <property type="entry name" value="Glutaredoxin"/>
    <property type="match status" value="1"/>
</dbReference>
<reference evidence="1" key="1">
    <citation type="submission" date="2018-05" db="EMBL/GenBank/DDBJ databases">
        <authorList>
            <person name="Lanie J.A."/>
            <person name="Ng W.-L."/>
            <person name="Kazmierczak K.M."/>
            <person name="Andrzejewski T.M."/>
            <person name="Davidsen T.M."/>
            <person name="Wayne K.J."/>
            <person name="Tettelin H."/>
            <person name="Glass J.I."/>
            <person name="Rusch D."/>
            <person name="Podicherti R."/>
            <person name="Tsui H.-C.T."/>
            <person name="Winkler M.E."/>
        </authorList>
    </citation>
    <scope>NUCLEOTIDE SEQUENCE</scope>
</reference>
<sequence>MPKPNHHIFICTNQRPAGHPRGSCGENNAMALMEKMGMAIEQKGLFGQVLLTNTSCIGPCSMGPVMVVYPDGVWYNKVTPEDVEEILDQHIGQGKKVDRLEMPEELWG</sequence>
<accession>A0A381Z3H9</accession>
<dbReference type="InterPro" id="IPR009737">
    <property type="entry name" value="Aim32/Apd1-like"/>
</dbReference>
<dbReference type="InterPro" id="IPR036249">
    <property type="entry name" value="Thioredoxin-like_sf"/>
</dbReference>
<dbReference type="EMBL" id="UINC01019798">
    <property type="protein sequence ID" value="SVA83760.1"/>
    <property type="molecule type" value="Genomic_DNA"/>
</dbReference>
<protein>
    <recommendedName>
        <fullName evidence="2">Ferredoxin, 2Fe-2S</fullName>
    </recommendedName>
</protein>
<name>A0A381Z3H9_9ZZZZ</name>
<proteinExistence type="predicted"/>